<proteinExistence type="predicted"/>
<evidence type="ECO:0000313" key="2">
    <source>
        <dbReference type="Proteomes" id="UP001500945"/>
    </source>
</evidence>
<reference evidence="2" key="1">
    <citation type="journal article" date="2019" name="Int. J. Syst. Evol. Microbiol.">
        <title>The Global Catalogue of Microorganisms (GCM) 10K type strain sequencing project: providing services to taxonomists for standard genome sequencing and annotation.</title>
        <authorList>
            <consortium name="The Broad Institute Genomics Platform"/>
            <consortium name="The Broad Institute Genome Sequencing Center for Infectious Disease"/>
            <person name="Wu L."/>
            <person name="Ma J."/>
        </authorList>
    </citation>
    <scope>NUCLEOTIDE SEQUENCE [LARGE SCALE GENOMIC DNA]</scope>
    <source>
        <strain evidence="2">JCM 17809</strain>
    </source>
</reference>
<gene>
    <name evidence="1" type="ORF">GCM10023168_29740</name>
</gene>
<sequence>MKIERGREVYVLFEGVFALDESVDTGTSGWVTVRTPSGIRVDLPVEAVAEWDVEAAGSPRTAQDQH</sequence>
<organism evidence="1 2">
    <name type="scientific">Fodinibacter luteus</name>
    <dbReference type="NCBI Taxonomy" id="552064"/>
    <lineage>
        <taxon>Bacteria</taxon>
        <taxon>Bacillati</taxon>
        <taxon>Actinomycetota</taxon>
        <taxon>Actinomycetes</taxon>
        <taxon>Micrococcales</taxon>
        <taxon>Intrasporangiaceae</taxon>
        <taxon>Fodinibacter (ex Wang et al. 2009)</taxon>
    </lineage>
</organism>
<evidence type="ECO:0000313" key="1">
    <source>
        <dbReference type="EMBL" id="GAA4410231.1"/>
    </source>
</evidence>
<accession>A0ABP8KN64</accession>
<protein>
    <submittedName>
        <fullName evidence="1">Uncharacterized protein</fullName>
    </submittedName>
</protein>
<comment type="caution">
    <text evidence="1">The sequence shown here is derived from an EMBL/GenBank/DDBJ whole genome shotgun (WGS) entry which is preliminary data.</text>
</comment>
<name>A0ABP8KN64_9MICO</name>
<dbReference type="EMBL" id="BAABGM010000019">
    <property type="protein sequence ID" value="GAA4410231.1"/>
    <property type="molecule type" value="Genomic_DNA"/>
</dbReference>
<dbReference type="Proteomes" id="UP001500945">
    <property type="component" value="Unassembled WGS sequence"/>
</dbReference>
<keyword evidence="2" id="KW-1185">Reference proteome</keyword>